<keyword evidence="5" id="KW-1185">Reference proteome</keyword>
<evidence type="ECO:0000256" key="3">
    <source>
        <dbReference type="ARBA" id="ARBA00023237"/>
    </source>
</evidence>
<keyword evidence="2" id="KW-0472">Membrane</keyword>
<gene>
    <name evidence="4" type="ORF">MKP09_04265</name>
</gene>
<evidence type="ECO:0008006" key="6">
    <source>
        <dbReference type="Google" id="ProtNLM"/>
    </source>
</evidence>
<dbReference type="Proteomes" id="UP001202248">
    <property type="component" value="Unassembled WGS sequence"/>
</dbReference>
<dbReference type="EMBL" id="JAKWBL010000001">
    <property type="protein sequence ID" value="MCH5597175.1"/>
    <property type="molecule type" value="Genomic_DNA"/>
</dbReference>
<evidence type="ECO:0000256" key="2">
    <source>
        <dbReference type="ARBA" id="ARBA00023136"/>
    </source>
</evidence>
<keyword evidence="3" id="KW-0998">Cell outer membrane</keyword>
<comment type="subcellular location">
    <subcellularLocation>
        <location evidence="1">Cell outer membrane</location>
    </subcellularLocation>
</comment>
<accession>A0ABS9SFR8</accession>
<dbReference type="SUPFAM" id="SSF56935">
    <property type="entry name" value="Porins"/>
    <property type="match status" value="1"/>
</dbReference>
<dbReference type="Gene3D" id="2.40.170.20">
    <property type="entry name" value="TonB-dependent receptor, beta-barrel domain"/>
    <property type="match status" value="1"/>
</dbReference>
<dbReference type="RefSeq" id="WP_240826579.1">
    <property type="nucleotide sequence ID" value="NZ_JAKWBL010000001.1"/>
</dbReference>
<dbReference type="InterPro" id="IPR036942">
    <property type="entry name" value="Beta-barrel_TonB_sf"/>
</dbReference>
<name>A0ABS9SFR8_9BACT</name>
<reference evidence="4 5" key="1">
    <citation type="submission" date="2022-02" db="EMBL/GenBank/DDBJ databases">
        <authorList>
            <person name="Min J."/>
        </authorList>
    </citation>
    <scope>NUCLEOTIDE SEQUENCE [LARGE SCALE GENOMIC DNA]</scope>
    <source>
        <strain evidence="4 5">GR10-1</strain>
    </source>
</reference>
<evidence type="ECO:0000256" key="1">
    <source>
        <dbReference type="ARBA" id="ARBA00004442"/>
    </source>
</evidence>
<organism evidence="4 5">
    <name type="scientific">Niabella ginsengisoli</name>
    <dbReference type="NCBI Taxonomy" id="522298"/>
    <lineage>
        <taxon>Bacteria</taxon>
        <taxon>Pseudomonadati</taxon>
        <taxon>Bacteroidota</taxon>
        <taxon>Chitinophagia</taxon>
        <taxon>Chitinophagales</taxon>
        <taxon>Chitinophagaceae</taxon>
        <taxon>Niabella</taxon>
    </lineage>
</organism>
<sequence>MLFNAGIGTDISINGQKRFSLNLGVQNITDIGYQSHLSRLKYADENPVTGRVGVFNMGRNFTARLIIPFEWKL</sequence>
<evidence type="ECO:0000313" key="4">
    <source>
        <dbReference type="EMBL" id="MCH5597175.1"/>
    </source>
</evidence>
<comment type="caution">
    <text evidence="4">The sequence shown here is derived from an EMBL/GenBank/DDBJ whole genome shotgun (WGS) entry which is preliminary data.</text>
</comment>
<proteinExistence type="predicted"/>
<protein>
    <recommendedName>
        <fullName evidence="6">TonB-dependent receptor</fullName>
    </recommendedName>
</protein>
<evidence type="ECO:0000313" key="5">
    <source>
        <dbReference type="Proteomes" id="UP001202248"/>
    </source>
</evidence>